<dbReference type="RefSeq" id="WP_130606431.1">
    <property type="nucleotide sequence ID" value="NZ_AP019368.1"/>
</dbReference>
<feature type="domain" description="ABC transporter" evidence="8">
    <location>
        <begin position="367"/>
        <end position="578"/>
    </location>
</feature>
<dbReference type="Gene3D" id="3.40.50.300">
    <property type="entry name" value="P-loop containing nucleotide triphosphate hydrolases"/>
    <property type="match status" value="1"/>
</dbReference>
<evidence type="ECO:0000256" key="2">
    <source>
        <dbReference type="ARBA" id="ARBA00022692"/>
    </source>
</evidence>
<dbReference type="GO" id="GO:0016887">
    <property type="term" value="F:ATP hydrolysis activity"/>
    <property type="evidence" value="ECO:0007669"/>
    <property type="project" value="InterPro"/>
</dbReference>
<feature type="transmembrane region" description="Helical" evidence="7">
    <location>
        <begin position="141"/>
        <end position="164"/>
    </location>
</feature>
<dbReference type="Proteomes" id="UP000291236">
    <property type="component" value="Chromosome"/>
</dbReference>
<dbReference type="GO" id="GO:0140359">
    <property type="term" value="F:ABC-type transporter activity"/>
    <property type="evidence" value="ECO:0007669"/>
    <property type="project" value="InterPro"/>
</dbReference>
<evidence type="ECO:0000256" key="7">
    <source>
        <dbReference type="SAM" id="Phobius"/>
    </source>
</evidence>
<evidence type="ECO:0000256" key="4">
    <source>
        <dbReference type="ARBA" id="ARBA00022840"/>
    </source>
</evidence>
<dbReference type="Pfam" id="PF00005">
    <property type="entry name" value="ABC_tran"/>
    <property type="match status" value="1"/>
</dbReference>
<reference evidence="10 11" key="1">
    <citation type="submission" date="2018-12" db="EMBL/GenBank/DDBJ databases">
        <title>Rubrispira sanarue gen. nov., sp., nov., a member of the order Silvanigrellales, isolated from a brackish lake in Hamamatsu Japan.</title>
        <authorList>
            <person name="Maejima Y."/>
            <person name="Iino T."/>
            <person name="Muraguchi Y."/>
            <person name="Fukuda K."/>
            <person name="Nojiri H."/>
            <person name="Ohkuma M."/>
            <person name="Moriuchi R."/>
            <person name="Dohra H."/>
            <person name="Kimbara K."/>
            <person name="Shintani M."/>
        </authorList>
    </citation>
    <scope>NUCLEOTIDE SEQUENCE [LARGE SCALE GENOMIC DNA]</scope>
    <source>
        <strain evidence="10 11">RF1110005</strain>
    </source>
</reference>
<dbReference type="PROSITE" id="PS00211">
    <property type="entry name" value="ABC_TRANSPORTER_1"/>
    <property type="match status" value="1"/>
</dbReference>
<evidence type="ECO:0000256" key="5">
    <source>
        <dbReference type="ARBA" id="ARBA00022989"/>
    </source>
</evidence>
<dbReference type="Gene3D" id="1.20.1560.10">
    <property type="entry name" value="ABC transporter type 1, transmembrane domain"/>
    <property type="match status" value="1"/>
</dbReference>
<keyword evidence="4 10" id="KW-0067">ATP-binding</keyword>
<dbReference type="InterPro" id="IPR003439">
    <property type="entry name" value="ABC_transporter-like_ATP-bd"/>
</dbReference>
<dbReference type="SUPFAM" id="SSF90123">
    <property type="entry name" value="ABC transporter transmembrane region"/>
    <property type="match status" value="1"/>
</dbReference>
<keyword evidence="3" id="KW-0547">Nucleotide-binding</keyword>
<name>A0A4P2VGZ0_FLUSA</name>
<feature type="domain" description="ABC transmembrane type-1" evidence="9">
    <location>
        <begin position="23"/>
        <end position="309"/>
    </location>
</feature>
<dbReference type="InterPro" id="IPR027417">
    <property type="entry name" value="P-loop_NTPase"/>
</dbReference>
<dbReference type="InterPro" id="IPR003593">
    <property type="entry name" value="AAA+_ATPase"/>
</dbReference>
<dbReference type="PROSITE" id="PS50929">
    <property type="entry name" value="ABC_TM1F"/>
    <property type="match status" value="1"/>
</dbReference>
<dbReference type="SMART" id="SM00382">
    <property type="entry name" value="AAA"/>
    <property type="match status" value="1"/>
</dbReference>
<keyword evidence="11" id="KW-1185">Reference proteome</keyword>
<dbReference type="InterPro" id="IPR036640">
    <property type="entry name" value="ABC1_TM_sf"/>
</dbReference>
<dbReference type="CDD" id="cd03228">
    <property type="entry name" value="ABCC_MRP_Like"/>
    <property type="match status" value="1"/>
</dbReference>
<dbReference type="GO" id="GO:0034040">
    <property type="term" value="F:ATPase-coupled lipid transmembrane transporter activity"/>
    <property type="evidence" value="ECO:0007669"/>
    <property type="project" value="TreeGrafter"/>
</dbReference>
<dbReference type="PANTHER" id="PTHR24221:SF654">
    <property type="entry name" value="ATP-BINDING CASSETTE SUB-FAMILY B MEMBER 6"/>
    <property type="match status" value="1"/>
</dbReference>
<dbReference type="InterPro" id="IPR011527">
    <property type="entry name" value="ABC1_TM_dom"/>
</dbReference>
<evidence type="ECO:0000256" key="1">
    <source>
        <dbReference type="ARBA" id="ARBA00004651"/>
    </source>
</evidence>
<dbReference type="KEGG" id="sbf:JCM31447_06330"/>
<keyword evidence="6 7" id="KW-0472">Membrane</keyword>
<feature type="transmembrane region" description="Helical" evidence="7">
    <location>
        <begin position="170"/>
        <end position="187"/>
    </location>
</feature>
<dbReference type="GO" id="GO:0005524">
    <property type="term" value="F:ATP binding"/>
    <property type="evidence" value="ECO:0007669"/>
    <property type="project" value="UniProtKB-KW"/>
</dbReference>
<dbReference type="InterPro" id="IPR017871">
    <property type="entry name" value="ABC_transporter-like_CS"/>
</dbReference>
<feature type="transmembrane region" description="Helical" evidence="7">
    <location>
        <begin position="259"/>
        <end position="277"/>
    </location>
</feature>
<dbReference type="OrthoDB" id="5288711at2"/>
<proteinExistence type="predicted"/>
<evidence type="ECO:0000256" key="6">
    <source>
        <dbReference type="ARBA" id="ARBA00023136"/>
    </source>
</evidence>
<evidence type="ECO:0000313" key="10">
    <source>
        <dbReference type="EMBL" id="BBH52193.1"/>
    </source>
</evidence>
<comment type="subcellular location">
    <subcellularLocation>
        <location evidence="1">Cell membrane</location>
        <topology evidence="1">Multi-pass membrane protein</topology>
    </subcellularLocation>
</comment>
<dbReference type="PROSITE" id="PS50893">
    <property type="entry name" value="ABC_TRANSPORTER_2"/>
    <property type="match status" value="1"/>
</dbReference>
<sequence length="578" mass="64595">MKKKILIKETIKLLGTRGVKYLIFAVVSSIVIAIIELSMSIIIQLLLISFGLLSEEVKFLTFSTPKISLLNISIILIVIAIIRFIVQLTTTQTASFLKEYIFLKLRRFSIYRILYESSEEVKNSSAINFKISELYSKSSEFIAFFTNALCMLVQTSILLCILYLVAWKEAFIATIGVALIGLIVFKINHLVAKNAKQVPTQQIKLNEGIEKISRNFLFIKLMKKRDEEYNEIAEALKEYSAKSTSAYFYSNLATQTGPFLGILLLVCIISISIGLFHTNGATLISFIYLLSRFVQSLSIFSGYYGNANTFFPQYKLSLMSINSNFNLATKESFDRIRLNGYRKSFKKNITNHSLANEKSEFQPSPTITFTNVTFAYPNSLPIFENLTMTFEKGSQIGLIGASGTGKSTLLFLLTGLLQPNSGQASIDNMPPWEYVSQKNIRIGYVGAEPYLIKGTIKDNLCYGVSKEINDLEILNILDKVSLSSIIKEKGLSYVIAEDQSGLSAGQKQRICLARALLNEPALLILDEATANLDEENEYLIAKILAEIKSKCTTVIVSHRAGILKFADKIIDLTSLKSV</sequence>
<dbReference type="InterPro" id="IPR039421">
    <property type="entry name" value="Type_1_exporter"/>
</dbReference>
<evidence type="ECO:0000313" key="11">
    <source>
        <dbReference type="Proteomes" id="UP000291236"/>
    </source>
</evidence>
<accession>A0A4P2VGZ0</accession>
<keyword evidence="5 7" id="KW-1133">Transmembrane helix</keyword>
<feature type="transmembrane region" description="Helical" evidence="7">
    <location>
        <begin position="21"/>
        <end position="47"/>
    </location>
</feature>
<evidence type="ECO:0000259" key="9">
    <source>
        <dbReference type="PROSITE" id="PS50929"/>
    </source>
</evidence>
<evidence type="ECO:0000256" key="3">
    <source>
        <dbReference type="ARBA" id="ARBA00022741"/>
    </source>
</evidence>
<gene>
    <name evidence="10" type="ORF">JCM31447_06330</name>
</gene>
<protein>
    <submittedName>
        <fullName evidence="10">ABC transporter ATP-binding protein</fullName>
    </submittedName>
</protein>
<organism evidence="10 11">
    <name type="scientific">Fluviispira sanaruensis</name>
    <dbReference type="NCBI Taxonomy" id="2493639"/>
    <lineage>
        <taxon>Bacteria</taxon>
        <taxon>Pseudomonadati</taxon>
        <taxon>Bdellovibrionota</taxon>
        <taxon>Oligoflexia</taxon>
        <taxon>Silvanigrellales</taxon>
        <taxon>Silvanigrellaceae</taxon>
        <taxon>Fluviispira</taxon>
    </lineage>
</organism>
<feature type="transmembrane region" description="Helical" evidence="7">
    <location>
        <begin position="67"/>
        <end position="86"/>
    </location>
</feature>
<keyword evidence="2 7" id="KW-0812">Transmembrane</keyword>
<dbReference type="EMBL" id="AP019368">
    <property type="protein sequence ID" value="BBH52193.1"/>
    <property type="molecule type" value="Genomic_DNA"/>
</dbReference>
<dbReference type="PANTHER" id="PTHR24221">
    <property type="entry name" value="ATP-BINDING CASSETTE SUB-FAMILY B"/>
    <property type="match status" value="1"/>
</dbReference>
<dbReference type="GO" id="GO:0005886">
    <property type="term" value="C:plasma membrane"/>
    <property type="evidence" value="ECO:0007669"/>
    <property type="project" value="UniProtKB-SubCell"/>
</dbReference>
<dbReference type="SUPFAM" id="SSF52540">
    <property type="entry name" value="P-loop containing nucleoside triphosphate hydrolases"/>
    <property type="match status" value="1"/>
</dbReference>
<dbReference type="AlphaFoldDB" id="A0A4P2VGZ0"/>
<evidence type="ECO:0000259" key="8">
    <source>
        <dbReference type="PROSITE" id="PS50893"/>
    </source>
</evidence>